<dbReference type="RefSeq" id="WP_057954659.1">
    <property type="nucleotide sequence ID" value="NZ_CP013118.1"/>
</dbReference>
<dbReference type="InterPro" id="IPR018669">
    <property type="entry name" value="Toxin_HigB"/>
</dbReference>
<name>A0A0S2I554_9BACT</name>
<proteinExistence type="predicted"/>
<dbReference type="KEGG" id="blq:L21SP5_03788"/>
<reference evidence="1 2" key="1">
    <citation type="submission" date="2015-11" db="EMBL/GenBank/DDBJ databases">
        <title>Description and complete genome sequence of a novel strain predominating in hypersaline microbial mats and representing a new family of the Bacteriodetes phylum.</title>
        <authorList>
            <person name="Spring S."/>
            <person name="Bunk B."/>
            <person name="Sproer C."/>
            <person name="Klenk H.-P."/>
        </authorList>
    </citation>
    <scope>NUCLEOTIDE SEQUENCE [LARGE SCALE GENOMIC DNA]</scope>
    <source>
        <strain evidence="1 2">L21-Spi-D4</strain>
    </source>
</reference>
<dbReference type="Proteomes" id="UP000064893">
    <property type="component" value="Chromosome"/>
</dbReference>
<dbReference type="GO" id="GO:0003723">
    <property type="term" value="F:RNA binding"/>
    <property type="evidence" value="ECO:0007669"/>
    <property type="project" value="InterPro"/>
</dbReference>
<keyword evidence="2" id="KW-1185">Reference proteome</keyword>
<dbReference type="Pfam" id="PF09907">
    <property type="entry name" value="HigB_toxin"/>
    <property type="match status" value="1"/>
</dbReference>
<gene>
    <name evidence="1" type="ORF">L21SP5_03788</name>
</gene>
<dbReference type="OrthoDB" id="9799912at2"/>
<protein>
    <recommendedName>
        <fullName evidence="3">mRNA interferase HigB</fullName>
    </recommendedName>
</protein>
<dbReference type="EMBL" id="CP013118">
    <property type="protein sequence ID" value="ALO17383.1"/>
    <property type="molecule type" value="Genomic_DNA"/>
</dbReference>
<dbReference type="GO" id="GO:0004519">
    <property type="term" value="F:endonuclease activity"/>
    <property type="evidence" value="ECO:0007669"/>
    <property type="project" value="InterPro"/>
</dbReference>
<organism evidence="1 2">
    <name type="scientific">Salinivirga cyanobacteriivorans</name>
    <dbReference type="NCBI Taxonomy" id="1307839"/>
    <lineage>
        <taxon>Bacteria</taxon>
        <taxon>Pseudomonadati</taxon>
        <taxon>Bacteroidota</taxon>
        <taxon>Bacteroidia</taxon>
        <taxon>Bacteroidales</taxon>
        <taxon>Salinivirgaceae</taxon>
        <taxon>Salinivirga</taxon>
    </lineage>
</organism>
<sequence>MKVHLIKKQSIEDYVVKNARARASFEIWLSILKRADWNEPSEIVSTFNKADIIGKGTNRVVFNIAGNNYRMICKYHFGATRVHLFIQWIGTHAEYTKLCNEGKQFDINNY</sequence>
<dbReference type="STRING" id="1307839.L21SP5_03788"/>
<dbReference type="AlphaFoldDB" id="A0A0S2I554"/>
<evidence type="ECO:0000313" key="1">
    <source>
        <dbReference type="EMBL" id="ALO17383.1"/>
    </source>
</evidence>
<evidence type="ECO:0008006" key="3">
    <source>
        <dbReference type="Google" id="ProtNLM"/>
    </source>
</evidence>
<accession>A0A0S2I554</accession>
<dbReference type="PATRIC" id="fig|1307839.3.peg.4047"/>
<evidence type="ECO:0000313" key="2">
    <source>
        <dbReference type="Proteomes" id="UP000064893"/>
    </source>
</evidence>
<dbReference type="GO" id="GO:0110001">
    <property type="term" value="C:toxin-antitoxin complex"/>
    <property type="evidence" value="ECO:0007669"/>
    <property type="project" value="InterPro"/>
</dbReference>